<name>K0TPK9_THAOC</name>
<accession>K0TPK9</accession>
<dbReference type="InterPro" id="IPR011990">
    <property type="entry name" value="TPR-like_helical_dom_sf"/>
</dbReference>
<protein>
    <recommendedName>
        <fullName evidence="5">MYND-type domain-containing protein</fullName>
    </recommendedName>
</protein>
<dbReference type="eggNOG" id="ENOG502SC8I">
    <property type="taxonomic scope" value="Eukaryota"/>
</dbReference>
<keyword evidence="1" id="KW-0479">Metal-binding</keyword>
<gene>
    <name evidence="6" type="ORF">THAOC_03758</name>
</gene>
<dbReference type="AlphaFoldDB" id="K0TPK9"/>
<dbReference type="InterPro" id="IPR052748">
    <property type="entry name" value="ISR_Activator"/>
</dbReference>
<evidence type="ECO:0000313" key="6">
    <source>
        <dbReference type="EMBL" id="EJK74557.1"/>
    </source>
</evidence>
<dbReference type="PANTHER" id="PTHR45011">
    <property type="entry name" value="DAP3-BINDING CELL DEATH ENHANCER 1"/>
    <property type="match status" value="1"/>
</dbReference>
<dbReference type="PROSITE" id="PS50865">
    <property type="entry name" value="ZF_MYND_2"/>
    <property type="match status" value="1"/>
</dbReference>
<proteinExistence type="predicted"/>
<keyword evidence="2 4" id="KW-0863">Zinc-finger</keyword>
<dbReference type="SMART" id="SM00671">
    <property type="entry name" value="SEL1"/>
    <property type="match status" value="3"/>
</dbReference>
<dbReference type="InterPro" id="IPR006597">
    <property type="entry name" value="Sel1-like"/>
</dbReference>
<dbReference type="PROSITE" id="PS01360">
    <property type="entry name" value="ZF_MYND_1"/>
    <property type="match status" value="1"/>
</dbReference>
<dbReference type="Pfam" id="PF08238">
    <property type="entry name" value="Sel1"/>
    <property type="match status" value="3"/>
</dbReference>
<evidence type="ECO:0000256" key="3">
    <source>
        <dbReference type="ARBA" id="ARBA00022833"/>
    </source>
</evidence>
<dbReference type="OrthoDB" id="188553at2759"/>
<dbReference type="EMBL" id="AGNL01003556">
    <property type="protein sequence ID" value="EJK74557.1"/>
    <property type="molecule type" value="Genomic_DNA"/>
</dbReference>
<feature type="domain" description="MYND-type" evidence="5">
    <location>
        <begin position="14"/>
        <end position="55"/>
    </location>
</feature>
<dbReference type="Pfam" id="PF01753">
    <property type="entry name" value="zf-MYND"/>
    <property type="match status" value="1"/>
</dbReference>
<keyword evidence="3" id="KW-0862">Zinc</keyword>
<reference evidence="6 7" key="1">
    <citation type="journal article" date="2012" name="Genome Biol.">
        <title>Genome and low-iron response of an oceanic diatom adapted to chronic iron limitation.</title>
        <authorList>
            <person name="Lommer M."/>
            <person name="Specht M."/>
            <person name="Roy A.S."/>
            <person name="Kraemer L."/>
            <person name="Andreson R."/>
            <person name="Gutowska M.A."/>
            <person name="Wolf J."/>
            <person name="Bergner S.V."/>
            <person name="Schilhabel M.B."/>
            <person name="Klostermeier U.C."/>
            <person name="Beiko R.G."/>
            <person name="Rosenstiel P."/>
            <person name="Hippler M."/>
            <person name="Laroche J."/>
        </authorList>
    </citation>
    <scope>NUCLEOTIDE SEQUENCE [LARGE SCALE GENOMIC DNA]</scope>
    <source>
        <strain evidence="6 7">CCMP1005</strain>
    </source>
</reference>
<dbReference type="PANTHER" id="PTHR45011:SF1">
    <property type="entry name" value="DAP3-BINDING CELL DEATH ENHANCER 1"/>
    <property type="match status" value="1"/>
</dbReference>
<evidence type="ECO:0000256" key="1">
    <source>
        <dbReference type="ARBA" id="ARBA00022723"/>
    </source>
</evidence>
<dbReference type="InterPro" id="IPR002893">
    <property type="entry name" value="Znf_MYND"/>
</dbReference>
<organism evidence="6 7">
    <name type="scientific">Thalassiosira oceanica</name>
    <name type="common">Marine diatom</name>
    <dbReference type="NCBI Taxonomy" id="159749"/>
    <lineage>
        <taxon>Eukaryota</taxon>
        <taxon>Sar</taxon>
        <taxon>Stramenopiles</taxon>
        <taxon>Ochrophyta</taxon>
        <taxon>Bacillariophyta</taxon>
        <taxon>Coscinodiscophyceae</taxon>
        <taxon>Thalassiosirophycidae</taxon>
        <taxon>Thalassiosirales</taxon>
        <taxon>Thalassiosiraceae</taxon>
        <taxon>Thalassiosira</taxon>
    </lineage>
</organism>
<sequence>MSCVPVADDGDETCANCGTTASDTVKLKNCTACLLVKYCGVDCQKNHRKQHKKACKERAAELMDERLYSQGHERQEGDFCPICTLPVPSPISKNARFKACCMKMVCVGCVLASGKRGMNEVCAFCRTPKPYGDAAKLAQVQARVGKKDPEAIKFLGDINFHGLIGQAKDMKRAVELWTEAADLGSVNALFMVGCSYHYGYGTARDIKRAVRFYEKAAMLGNSMARHALGDFELNHRGNYDRAARHFLISAKMGHEESLNKIKSMFTQGHANKTQYAEALTGYQDALVEMNSPEREEYKIFCENHGHIL</sequence>
<evidence type="ECO:0000259" key="5">
    <source>
        <dbReference type="PROSITE" id="PS50865"/>
    </source>
</evidence>
<dbReference type="Gene3D" id="6.10.140.2220">
    <property type="match status" value="1"/>
</dbReference>
<dbReference type="SUPFAM" id="SSF81901">
    <property type="entry name" value="HCP-like"/>
    <property type="match status" value="1"/>
</dbReference>
<dbReference type="SUPFAM" id="SSF144232">
    <property type="entry name" value="HIT/MYND zinc finger-like"/>
    <property type="match status" value="1"/>
</dbReference>
<dbReference type="Proteomes" id="UP000266841">
    <property type="component" value="Unassembled WGS sequence"/>
</dbReference>
<keyword evidence="7" id="KW-1185">Reference proteome</keyword>
<comment type="caution">
    <text evidence="6">The sequence shown here is derived from an EMBL/GenBank/DDBJ whole genome shotgun (WGS) entry which is preliminary data.</text>
</comment>
<evidence type="ECO:0000256" key="2">
    <source>
        <dbReference type="ARBA" id="ARBA00022771"/>
    </source>
</evidence>
<evidence type="ECO:0000256" key="4">
    <source>
        <dbReference type="PROSITE-ProRule" id="PRU00134"/>
    </source>
</evidence>
<dbReference type="GO" id="GO:0008270">
    <property type="term" value="F:zinc ion binding"/>
    <property type="evidence" value="ECO:0007669"/>
    <property type="project" value="UniProtKB-KW"/>
</dbReference>
<evidence type="ECO:0000313" key="7">
    <source>
        <dbReference type="Proteomes" id="UP000266841"/>
    </source>
</evidence>
<dbReference type="Gene3D" id="1.25.40.10">
    <property type="entry name" value="Tetratricopeptide repeat domain"/>
    <property type="match status" value="1"/>
</dbReference>